<dbReference type="Gene3D" id="3.40.50.300">
    <property type="entry name" value="P-loop containing nucleotide triphosphate hydrolases"/>
    <property type="match status" value="1"/>
</dbReference>
<keyword evidence="5" id="KW-0805">Transcription regulation</keyword>
<dbReference type="InterPro" id="IPR001789">
    <property type="entry name" value="Sig_transdc_resp-reg_receiver"/>
</dbReference>
<dbReference type="GO" id="GO:0043565">
    <property type="term" value="F:sequence-specific DNA binding"/>
    <property type="evidence" value="ECO:0007669"/>
    <property type="project" value="InterPro"/>
</dbReference>
<dbReference type="InterPro" id="IPR009057">
    <property type="entry name" value="Homeodomain-like_sf"/>
</dbReference>
<dbReference type="PANTHER" id="PTHR32071:SF21">
    <property type="entry name" value="TRANSCRIPTIONAL REGULATORY PROTEIN FLGR"/>
    <property type="match status" value="1"/>
</dbReference>
<dbReference type="Gene3D" id="3.40.50.2300">
    <property type="match status" value="1"/>
</dbReference>
<evidence type="ECO:0000256" key="5">
    <source>
        <dbReference type="ARBA" id="ARBA00023015"/>
    </source>
</evidence>
<dbReference type="Gene3D" id="1.10.10.60">
    <property type="entry name" value="Homeodomain-like"/>
    <property type="match status" value="1"/>
</dbReference>
<gene>
    <name evidence="11" type="ORF">NNL22_09345</name>
</gene>
<evidence type="ECO:0000256" key="3">
    <source>
        <dbReference type="ARBA" id="ARBA00022840"/>
    </source>
</evidence>
<dbReference type="GO" id="GO:0000160">
    <property type="term" value="P:phosphorelay signal transduction system"/>
    <property type="evidence" value="ECO:0007669"/>
    <property type="project" value="UniProtKB-KW"/>
</dbReference>
<feature type="domain" description="Sigma-54 factor interaction" evidence="9">
    <location>
        <begin position="130"/>
        <end position="359"/>
    </location>
</feature>
<dbReference type="Gene3D" id="1.10.8.60">
    <property type="match status" value="1"/>
</dbReference>
<evidence type="ECO:0000256" key="4">
    <source>
        <dbReference type="ARBA" id="ARBA00023012"/>
    </source>
</evidence>
<dbReference type="InterPro" id="IPR058031">
    <property type="entry name" value="AAA_lid_NorR"/>
</dbReference>
<keyword evidence="3" id="KW-0067">ATP-binding</keyword>
<dbReference type="InterPro" id="IPR027417">
    <property type="entry name" value="P-loop_NTPase"/>
</dbReference>
<evidence type="ECO:0000256" key="8">
    <source>
        <dbReference type="PROSITE-ProRule" id="PRU00169"/>
    </source>
</evidence>
<reference evidence="11" key="1">
    <citation type="submission" date="2022-07" db="EMBL/GenBank/DDBJ databases">
        <title>Alkalimarinus sp. nov., isolated from gut of a Alitta virens.</title>
        <authorList>
            <person name="Yang A.I."/>
            <person name="Shin N.-R."/>
        </authorList>
    </citation>
    <scope>NUCLEOTIDE SEQUENCE</scope>
    <source>
        <strain evidence="11">FA028</strain>
    </source>
</reference>
<dbReference type="Pfam" id="PF00072">
    <property type="entry name" value="Response_reg"/>
    <property type="match status" value="1"/>
</dbReference>
<dbReference type="Pfam" id="PF00158">
    <property type="entry name" value="Sigma54_activat"/>
    <property type="match status" value="1"/>
</dbReference>
<keyword evidence="4" id="KW-0902">Two-component regulatory system</keyword>
<dbReference type="SMART" id="SM00448">
    <property type="entry name" value="REC"/>
    <property type="match status" value="1"/>
</dbReference>
<keyword evidence="2" id="KW-0547">Nucleotide-binding</keyword>
<dbReference type="SUPFAM" id="SSF52540">
    <property type="entry name" value="P-loop containing nucleoside triphosphate hydrolases"/>
    <property type="match status" value="1"/>
</dbReference>
<dbReference type="InterPro" id="IPR002197">
    <property type="entry name" value="HTH_Fis"/>
</dbReference>
<proteinExistence type="predicted"/>
<dbReference type="GO" id="GO:0006355">
    <property type="term" value="P:regulation of DNA-templated transcription"/>
    <property type="evidence" value="ECO:0007669"/>
    <property type="project" value="InterPro"/>
</dbReference>
<keyword evidence="12" id="KW-1185">Reference proteome</keyword>
<dbReference type="AlphaFoldDB" id="A0A9E8KRZ7"/>
<dbReference type="PROSITE" id="PS50045">
    <property type="entry name" value="SIGMA54_INTERACT_4"/>
    <property type="match status" value="1"/>
</dbReference>
<dbReference type="InterPro" id="IPR025943">
    <property type="entry name" value="Sigma_54_int_dom_ATP-bd_2"/>
</dbReference>
<dbReference type="InterPro" id="IPR025662">
    <property type="entry name" value="Sigma_54_int_dom_ATP-bd_1"/>
</dbReference>
<dbReference type="FunFam" id="3.40.50.300:FF:000006">
    <property type="entry name" value="DNA-binding transcriptional regulator NtrC"/>
    <property type="match status" value="1"/>
</dbReference>
<protein>
    <submittedName>
        <fullName evidence="11">Sigma-54 dependent transcriptional regulator</fullName>
    </submittedName>
</protein>
<dbReference type="InterPro" id="IPR002078">
    <property type="entry name" value="Sigma_54_int"/>
</dbReference>
<dbReference type="Proteomes" id="UP001164472">
    <property type="component" value="Chromosome"/>
</dbReference>
<dbReference type="PROSITE" id="PS00688">
    <property type="entry name" value="SIGMA54_INTERACT_3"/>
    <property type="match status" value="1"/>
</dbReference>
<evidence type="ECO:0000313" key="12">
    <source>
        <dbReference type="Proteomes" id="UP001164472"/>
    </source>
</evidence>
<dbReference type="Pfam" id="PF25601">
    <property type="entry name" value="AAA_lid_14"/>
    <property type="match status" value="1"/>
</dbReference>
<feature type="domain" description="Response regulatory" evidence="10">
    <location>
        <begin position="5"/>
        <end position="119"/>
    </location>
</feature>
<dbReference type="PROSITE" id="PS00676">
    <property type="entry name" value="SIGMA54_INTERACT_2"/>
    <property type="match status" value="1"/>
</dbReference>
<accession>A0A9E8KRZ7</accession>
<keyword evidence="6" id="KW-0238">DNA-binding</keyword>
<dbReference type="InterPro" id="IPR025944">
    <property type="entry name" value="Sigma_54_int_dom_CS"/>
</dbReference>
<evidence type="ECO:0000256" key="1">
    <source>
        <dbReference type="ARBA" id="ARBA00022553"/>
    </source>
</evidence>
<sequence>MAKTTILIVEDDRELREALSTTLEIAGYNCVTADSAESAIPILEKKVVELVVSDVNMPGMNGHELLEYIHRQFPGIPAMLITAYGQISDAVSAMQSGAVDYIVKPFEPSVLIESVKRVLGSVNASKEGQPVAEDPFSRQLFQLARKVAVSDSTVMIAGESGTGKEVLARYIHSCSPRKNQPFIALNCAAIPENMLEAILFGHEKGAYTGAYNSAPGKFEQANGGTILLDEISEMELGLQAKLLRVIQEREVERVGGRKTIPLDVRVLATTNRDLKEYVAEGKFREDLYYRLSVFPMQWKPLRERQLDIVPLAERLLNDHIAKMKLPSIVFDHSAKVAMQNYDWPGNVRELDNAVQRALILQQGNAISASDLCLDSGSGQNFGSSSLGLSSAVGDLAQTGDRDGSAMSDYSMMASSSVAGGNTATGEGDAVLLESDGSSVLGQDLKQREFKIIIDMLRKENGRKKQTAEKLGISPRTLRYKMARMRECGIDLDAEMSAA</sequence>
<name>A0A9E8KRZ7_9ALTE</name>
<dbReference type="EMBL" id="CP101527">
    <property type="protein sequence ID" value="UZW76762.1"/>
    <property type="molecule type" value="Genomic_DNA"/>
</dbReference>
<dbReference type="InterPro" id="IPR003593">
    <property type="entry name" value="AAA+_ATPase"/>
</dbReference>
<dbReference type="GO" id="GO:0005524">
    <property type="term" value="F:ATP binding"/>
    <property type="evidence" value="ECO:0007669"/>
    <property type="project" value="UniProtKB-KW"/>
</dbReference>
<dbReference type="KEGG" id="asem:NNL22_09345"/>
<keyword evidence="1 8" id="KW-0597">Phosphoprotein</keyword>
<dbReference type="FunFam" id="3.40.50.2300:FF:000018">
    <property type="entry name" value="DNA-binding transcriptional regulator NtrC"/>
    <property type="match status" value="1"/>
</dbReference>
<evidence type="ECO:0000256" key="2">
    <source>
        <dbReference type="ARBA" id="ARBA00022741"/>
    </source>
</evidence>
<dbReference type="Pfam" id="PF02954">
    <property type="entry name" value="HTH_8"/>
    <property type="match status" value="1"/>
</dbReference>
<dbReference type="RefSeq" id="WP_251812973.1">
    <property type="nucleotide sequence ID" value="NZ_CP101527.1"/>
</dbReference>
<dbReference type="SMART" id="SM00382">
    <property type="entry name" value="AAA"/>
    <property type="match status" value="1"/>
</dbReference>
<dbReference type="CDD" id="cd00009">
    <property type="entry name" value="AAA"/>
    <property type="match status" value="1"/>
</dbReference>
<evidence type="ECO:0000259" key="10">
    <source>
        <dbReference type="PROSITE" id="PS50110"/>
    </source>
</evidence>
<keyword evidence="7" id="KW-0804">Transcription</keyword>
<evidence type="ECO:0000256" key="6">
    <source>
        <dbReference type="ARBA" id="ARBA00023125"/>
    </source>
</evidence>
<dbReference type="PROSITE" id="PS50110">
    <property type="entry name" value="RESPONSE_REGULATORY"/>
    <property type="match status" value="1"/>
</dbReference>
<evidence type="ECO:0000313" key="11">
    <source>
        <dbReference type="EMBL" id="UZW76762.1"/>
    </source>
</evidence>
<evidence type="ECO:0000256" key="7">
    <source>
        <dbReference type="ARBA" id="ARBA00023163"/>
    </source>
</evidence>
<dbReference type="PROSITE" id="PS00675">
    <property type="entry name" value="SIGMA54_INTERACT_1"/>
    <property type="match status" value="1"/>
</dbReference>
<feature type="modified residue" description="4-aspartylphosphate" evidence="8">
    <location>
        <position position="54"/>
    </location>
</feature>
<dbReference type="InterPro" id="IPR011006">
    <property type="entry name" value="CheY-like_superfamily"/>
</dbReference>
<dbReference type="SUPFAM" id="SSF52172">
    <property type="entry name" value="CheY-like"/>
    <property type="match status" value="1"/>
</dbReference>
<dbReference type="PANTHER" id="PTHR32071">
    <property type="entry name" value="TRANSCRIPTIONAL REGULATORY PROTEIN"/>
    <property type="match status" value="1"/>
</dbReference>
<evidence type="ECO:0000259" key="9">
    <source>
        <dbReference type="PROSITE" id="PS50045"/>
    </source>
</evidence>
<organism evidence="11 12">
    <name type="scientific">Alkalimarinus sediminis</name>
    <dbReference type="NCBI Taxonomy" id="1632866"/>
    <lineage>
        <taxon>Bacteria</taxon>
        <taxon>Pseudomonadati</taxon>
        <taxon>Pseudomonadota</taxon>
        <taxon>Gammaproteobacteria</taxon>
        <taxon>Alteromonadales</taxon>
        <taxon>Alteromonadaceae</taxon>
        <taxon>Alkalimarinus</taxon>
    </lineage>
</organism>
<dbReference type="SUPFAM" id="SSF46689">
    <property type="entry name" value="Homeodomain-like"/>
    <property type="match status" value="1"/>
</dbReference>